<dbReference type="SUPFAM" id="SSF56672">
    <property type="entry name" value="DNA/RNA polymerases"/>
    <property type="match status" value="1"/>
</dbReference>
<protein>
    <submittedName>
        <fullName evidence="2">RNA-directed DNA polymerase</fullName>
    </submittedName>
</protein>
<dbReference type="Pfam" id="PF00078">
    <property type="entry name" value="RVT_1"/>
    <property type="match status" value="1"/>
</dbReference>
<accession>V5I9Y8</accession>
<dbReference type="GO" id="GO:0003964">
    <property type="term" value="F:RNA-directed DNA polymerase activity"/>
    <property type="evidence" value="ECO:0007669"/>
    <property type="project" value="UniProtKB-KW"/>
</dbReference>
<dbReference type="EMBL" id="GALX01002110">
    <property type="protein sequence ID" value="JAB66356.1"/>
    <property type="molecule type" value="Transcribed_RNA"/>
</dbReference>
<evidence type="ECO:0000313" key="2">
    <source>
        <dbReference type="EMBL" id="JAB66356.1"/>
    </source>
</evidence>
<feature type="domain" description="Reverse transcriptase" evidence="1">
    <location>
        <begin position="221"/>
        <end position="438"/>
    </location>
</feature>
<proteinExistence type="predicted"/>
<organism evidence="2">
    <name type="scientific">Anoplophora glabripennis</name>
    <name type="common">Asian longhorn beetle</name>
    <name type="synonym">Anoplophora nobilis</name>
    <dbReference type="NCBI Taxonomy" id="217634"/>
    <lineage>
        <taxon>Eukaryota</taxon>
        <taxon>Metazoa</taxon>
        <taxon>Ecdysozoa</taxon>
        <taxon>Arthropoda</taxon>
        <taxon>Hexapoda</taxon>
        <taxon>Insecta</taxon>
        <taxon>Pterygota</taxon>
        <taxon>Neoptera</taxon>
        <taxon>Endopterygota</taxon>
        <taxon>Coleoptera</taxon>
        <taxon>Polyphaga</taxon>
        <taxon>Cucujiformia</taxon>
        <taxon>Chrysomeloidea</taxon>
        <taxon>Cerambycidae</taxon>
        <taxon>Lamiinae</taxon>
        <taxon>Lamiini</taxon>
        <taxon>Anoplophora</taxon>
    </lineage>
</organism>
<dbReference type="InterPro" id="IPR000477">
    <property type="entry name" value="RT_dom"/>
</dbReference>
<reference evidence="2" key="1">
    <citation type="submission" date="2013-07" db="EMBL/GenBank/DDBJ databases">
        <title>Midgut Transcriptome Profiling of Anoplphora glabripennis, a Lignocellulose Degrading, Wood-Boring Cerambycid.</title>
        <authorList>
            <person name="Scully E.D."/>
            <person name="Hoover K."/>
            <person name="Carlson J.E."/>
            <person name="Tien M."/>
            <person name="Geib S.M."/>
        </authorList>
    </citation>
    <scope>NUCLEOTIDE SEQUENCE</scope>
</reference>
<keyword evidence="2" id="KW-0548">Nucleotidyltransferase</keyword>
<dbReference type="PROSITE" id="PS50878">
    <property type="entry name" value="RT_POL"/>
    <property type="match status" value="1"/>
</dbReference>
<keyword evidence="2" id="KW-0695">RNA-directed DNA polymerase</keyword>
<sequence length="438" mass="50335">SVVYQNNGTSNVKFKQFLTVINDKITEAFPYTRFNQNIKHSNKLKLKTLNPELNQIRKEVQLLSEMYHNNPRKEILLYRNKYRAYYKKKLKNAKLSANSYHIRTSNNKSRACWEVINSYRTKSNKNHISDINVNEFNNFFINIAEHLAGGNLHRQIQQSNLNLQDKNIPKFSFGPVSYNDVGGIIDGLKNKHTVDCYGFSVSLLKQVKKQLIEPFTNIINECIKDCIFPDELKVAKVLPVFKGGDKNNVGDYRPISILPCLSKVFESILKNQIISFFESNNLFSEDQFGFRKNKNTIDAINRLIDAVVEAMENGNYAGLILCDLSKAFDTISHEILLDRLTYYYGFDFQGVKLIKSYLNNRKQYTSANGIDSDCRYIRIGVPQGSVLGPVLFLIYVNELGDAVPGVETVRFADDTTLILRNHDILSLKEKMQETKYNL</sequence>
<dbReference type="AlphaFoldDB" id="V5I9Y8"/>
<gene>
    <name evidence="2" type="primary">RTJK</name>
</gene>
<dbReference type="InterPro" id="IPR043502">
    <property type="entry name" value="DNA/RNA_pol_sf"/>
</dbReference>
<feature type="non-terminal residue" evidence="2">
    <location>
        <position position="1"/>
    </location>
</feature>
<name>V5I9Y8_ANOGL</name>
<evidence type="ECO:0000259" key="1">
    <source>
        <dbReference type="PROSITE" id="PS50878"/>
    </source>
</evidence>
<dbReference type="PANTHER" id="PTHR19446">
    <property type="entry name" value="REVERSE TRANSCRIPTASES"/>
    <property type="match status" value="1"/>
</dbReference>
<dbReference type="CDD" id="cd01650">
    <property type="entry name" value="RT_nLTR_like"/>
    <property type="match status" value="1"/>
</dbReference>
<keyword evidence="2" id="KW-0808">Transferase</keyword>